<protein>
    <recommendedName>
        <fullName evidence="5">Protein kinase domain-containing protein</fullName>
    </recommendedName>
</protein>
<feature type="coiled-coil region" evidence="1">
    <location>
        <begin position="1"/>
        <end position="33"/>
    </location>
</feature>
<keyword evidence="4" id="KW-1185">Reference proteome</keyword>
<gene>
    <name evidence="3" type="ORF">BO71DRAFT_484679</name>
</gene>
<feature type="compositionally biased region" description="Basic and acidic residues" evidence="2">
    <location>
        <begin position="465"/>
        <end position="479"/>
    </location>
</feature>
<evidence type="ECO:0000313" key="3">
    <source>
        <dbReference type="EMBL" id="PYH93314.1"/>
    </source>
</evidence>
<dbReference type="SUPFAM" id="SSF56112">
    <property type="entry name" value="Protein kinase-like (PK-like)"/>
    <property type="match status" value="1"/>
</dbReference>
<dbReference type="Proteomes" id="UP000247810">
    <property type="component" value="Unassembled WGS sequence"/>
</dbReference>
<dbReference type="OrthoDB" id="4477180at2759"/>
<dbReference type="VEuPathDB" id="FungiDB:BO71DRAFT_484679"/>
<proteinExistence type="predicted"/>
<dbReference type="AlphaFoldDB" id="A0A319D7Z5"/>
<evidence type="ECO:0000313" key="4">
    <source>
        <dbReference type="Proteomes" id="UP000247810"/>
    </source>
</evidence>
<dbReference type="Gene3D" id="1.10.510.10">
    <property type="entry name" value="Transferase(Phosphotransferase) domain 1"/>
    <property type="match status" value="1"/>
</dbReference>
<reference evidence="3 4" key="1">
    <citation type="submission" date="2018-02" db="EMBL/GenBank/DDBJ databases">
        <title>The genomes of Aspergillus section Nigri reveals drivers in fungal speciation.</title>
        <authorList>
            <consortium name="DOE Joint Genome Institute"/>
            <person name="Vesth T.C."/>
            <person name="Nybo J."/>
            <person name="Theobald S."/>
            <person name="Brandl J."/>
            <person name="Frisvad J.C."/>
            <person name="Nielsen K.F."/>
            <person name="Lyhne E.K."/>
            <person name="Kogle M.E."/>
            <person name="Kuo A."/>
            <person name="Riley R."/>
            <person name="Clum A."/>
            <person name="Nolan M."/>
            <person name="Lipzen A."/>
            <person name="Salamov A."/>
            <person name="Henrissat B."/>
            <person name="Wiebenga A."/>
            <person name="De vries R.P."/>
            <person name="Grigoriev I.V."/>
            <person name="Mortensen U.H."/>
            <person name="Andersen M.R."/>
            <person name="Baker S.E."/>
        </authorList>
    </citation>
    <scope>NUCLEOTIDE SEQUENCE [LARGE SCALE GENOMIC DNA]</scope>
    <source>
        <strain evidence="3 4">CBS 707.79</strain>
    </source>
</reference>
<dbReference type="InterPro" id="IPR011009">
    <property type="entry name" value="Kinase-like_dom_sf"/>
</dbReference>
<evidence type="ECO:0000256" key="2">
    <source>
        <dbReference type="SAM" id="MobiDB-lite"/>
    </source>
</evidence>
<feature type="region of interest" description="Disordered" evidence="2">
    <location>
        <begin position="416"/>
        <end position="496"/>
    </location>
</feature>
<organism evidence="3 4">
    <name type="scientific">Aspergillus ellipticus CBS 707.79</name>
    <dbReference type="NCBI Taxonomy" id="1448320"/>
    <lineage>
        <taxon>Eukaryota</taxon>
        <taxon>Fungi</taxon>
        <taxon>Dikarya</taxon>
        <taxon>Ascomycota</taxon>
        <taxon>Pezizomycotina</taxon>
        <taxon>Eurotiomycetes</taxon>
        <taxon>Eurotiomycetidae</taxon>
        <taxon>Eurotiales</taxon>
        <taxon>Aspergillaceae</taxon>
        <taxon>Aspergillus</taxon>
        <taxon>Aspergillus subgen. Circumdati</taxon>
    </lineage>
</organism>
<evidence type="ECO:0008006" key="5">
    <source>
        <dbReference type="Google" id="ProtNLM"/>
    </source>
</evidence>
<evidence type="ECO:0000256" key="1">
    <source>
        <dbReference type="SAM" id="Coils"/>
    </source>
</evidence>
<feature type="region of interest" description="Disordered" evidence="2">
    <location>
        <begin position="203"/>
        <end position="225"/>
    </location>
</feature>
<feature type="region of interest" description="Disordered" evidence="2">
    <location>
        <begin position="803"/>
        <end position="874"/>
    </location>
</feature>
<feature type="compositionally biased region" description="Polar residues" evidence="2">
    <location>
        <begin position="441"/>
        <end position="453"/>
    </location>
</feature>
<accession>A0A319D7Z5</accession>
<keyword evidence="1" id="KW-0175">Coiled coil</keyword>
<dbReference type="STRING" id="1448320.A0A319D7Z5"/>
<dbReference type="EMBL" id="KZ825895">
    <property type="protein sequence ID" value="PYH93314.1"/>
    <property type="molecule type" value="Genomic_DNA"/>
</dbReference>
<sequence length="898" mass="101495">MSSEVEELRRLLAEEQRLRAEEQRLRAEDHERTSKTSLPTFLDGLHKHLFLGLGIQEDLTQSTRGDPTNAANKLRPRRLKAWDSFAEEQEEIWRLLMDSSLVEDRLFTSLHTLEETGESIRRRPVGSELDLSHFLRQTVEDHVSRIIEELYKDPTLREGFGLRGSICFENHSNTLSPERELEEGMQNIDLRGRPCRRSPRIAARENRAASTTAPDGPRTPPLVRSTRPRADQFCVYNIPSEASESTYRLAAYVKEYKSPHKVTLGHIYEGLEDMDVDAVVEQKEDETPKDRFRRAIAGLLVQPHDYMIRAGTEMGVLSTGEADIYLRIGDDPGTLLYHLSVPKGDVGDSTDWDPHSNGPNRLHLTAVGQSLAFTLQALKLRPRNQAWRQQAINSLPRWEVVVADILDSIRKEEIPSSEYRPPRTNGVLRMSPIQLRRRRNQPSVSGCQPTDTLGNADDDQPDPDTPSRDPRISRNIERRQRTKNPKTPTPDTQGSAGGNHRYYCTLKCLRGLICGDELDQACPNVLDHGTTRHVINAKAFVKRLQRQLSETVNADCEALGIHGSRGALLKVTLSSHGYTVPAKCTIPEFADYLRHEAAVYDKLRSIQGIYIPLHLGTIELVHPYSYDGIAYLKHMMLLSPGGQSPGPAIREMGRDFLEAKMKESLSQMHRLNVFHRDPAPRNWFYNPESKKVVFIDFERAEIVGSRPVLGTISPNHKRKRMHREGVDKLAGPDFTREINKAMWEFQGWRIRILSGARTTPFNALTHAIAVCTYVNTLLPDHTLQPLHQAQIQPKHLLLKPRYPLESSTSRSSSARTRRVGQARLSGEYAINGTRQGAEQRAGSAGSGGRCTKSANCARPWRGTTPMPQQHEGRIHRTVKEKKTLALMTNHPTEVAFIS</sequence>
<name>A0A319D7Z5_9EURO</name>
<feature type="compositionally biased region" description="Polar residues" evidence="2">
    <location>
        <begin position="485"/>
        <end position="494"/>
    </location>
</feature>